<comment type="caution">
    <text evidence="6">The sequence shown here is derived from an EMBL/GenBank/DDBJ whole genome shotgun (WGS) entry which is preliminary data.</text>
</comment>
<dbReference type="InterPro" id="IPR001647">
    <property type="entry name" value="HTH_TetR"/>
</dbReference>
<evidence type="ECO:0000256" key="4">
    <source>
        <dbReference type="PROSITE-ProRule" id="PRU00335"/>
    </source>
</evidence>
<dbReference type="InterPro" id="IPR049445">
    <property type="entry name" value="TetR_SbtR-like_C"/>
</dbReference>
<dbReference type="Proteomes" id="UP000614410">
    <property type="component" value="Unassembled WGS sequence"/>
</dbReference>
<dbReference type="InterPro" id="IPR009057">
    <property type="entry name" value="Homeodomain-like_sf"/>
</dbReference>
<dbReference type="SUPFAM" id="SSF48498">
    <property type="entry name" value="Tetracyclin repressor-like, C-terminal domain"/>
    <property type="match status" value="1"/>
</dbReference>
<evidence type="ECO:0000256" key="3">
    <source>
        <dbReference type="ARBA" id="ARBA00023163"/>
    </source>
</evidence>
<feature type="DNA-binding region" description="H-T-H motif" evidence="4">
    <location>
        <begin position="57"/>
        <end position="76"/>
    </location>
</feature>
<evidence type="ECO:0000259" key="5">
    <source>
        <dbReference type="PROSITE" id="PS50977"/>
    </source>
</evidence>
<dbReference type="InterPro" id="IPR036271">
    <property type="entry name" value="Tet_transcr_reg_TetR-rel_C_sf"/>
</dbReference>
<keyword evidence="3" id="KW-0804">Transcription</keyword>
<evidence type="ECO:0000313" key="7">
    <source>
        <dbReference type="Proteomes" id="UP000614410"/>
    </source>
</evidence>
<dbReference type="PANTHER" id="PTHR30055">
    <property type="entry name" value="HTH-TYPE TRANSCRIPTIONAL REGULATOR RUTR"/>
    <property type="match status" value="1"/>
</dbReference>
<dbReference type="Pfam" id="PF00440">
    <property type="entry name" value="TetR_N"/>
    <property type="match status" value="1"/>
</dbReference>
<dbReference type="Gene3D" id="1.10.357.10">
    <property type="entry name" value="Tetracycline Repressor, domain 2"/>
    <property type="match status" value="1"/>
</dbReference>
<evidence type="ECO:0000256" key="1">
    <source>
        <dbReference type="ARBA" id="ARBA00023015"/>
    </source>
</evidence>
<dbReference type="EMBL" id="JAEKNN010000008">
    <property type="protein sequence ID" value="MBJ7608162.1"/>
    <property type="molecule type" value="Genomic_DNA"/>
</dbReference>
<dbReference type="GO" id="GO:0003700">
    <property type="term" value="F:DNA-binding transcription factor activity"/>
    <property type="evidence" value="ECO:0007669"/>
    <property type="project" value="TreeGrafter"/>
</dbReference>
<keyword evidence="2 4" id="KW-0238">DNA-binding</keyword>
<dbReference type="PROSITE" id="PS50977">
    <property type="entry name" value="HTH_TETR_2"/>
    <property type="match status" value="1"/>
</dbReference>
<dbReference type="InterPro" id="IPR050109">
    <property type="entry name" value="HTH-type_TetR-like_transc_reg"/>
</dbReference>
<dbReference type="Pfam" id="PF21597">
    <property type="entry name" value="TetR_C_43"/>
    <property type="match status" value="1"/>
</dbReference>
<sequence length="219" mass="23071">MRDPVVGRDAGQDARVAIDTADSRSSNRALRADASRNHERLLEAAAVVFAAKGAEVPLEEVARAAGVGIGTLYRHFPTRDSLIEAVYRHEVDVLCERADELLATLPPDQALASWLQLFVAHVARKRGMATALKSMLGAGATTFFDQSRARAVAAATKLLEAGVAAGTVRADIQGADLLRAVGGICMSTDQERSESSQRLVGLLFDGLRHGAPGSAPTSG</sequence>
<dbReference type="GO" id="GO:0000976">
    <property type="term" value="F:transcription cis-regulatory region binding"/>
    <property type="evidence" value="ECO:0007669"/>
    <property type="project" value="TreeGrafter"/>
</dbReference>
<feature type="domain" description="HTH tetR-type" evidence="5">
    <location>
        <begin position="35"/>
        <end position="94"/>
    </location>
</feature>
<dbReference type="PRINTS" id="PR00455">
    <property type="entry name" value="HTHTETR"/>
</dbReference>
<proteinExistence type="predicted"/>
<dbReference type="AlphaFoldDB" id="A0A934KN37"/>
<dbReference type="PANTHER" id="PTHR30055:SF234">
    <property type="entry name" value="HTH-TYPE TRANSCRIPTIONAL REGULATOR BETI"/>
    <property type="match status" value="1"/>
</dbReference>
<organism evidence="6 7">
    <name type="scientific">Candidatus Amunia macphersoniae</name>
    <dbReference type="NCBI Taxonomy" id="3127014"/>
    <lineage>
        <taxon>Bacteria</taxon>
        <taxon>Bacillati</taxon>
        <taxon>Candidatus Dormiibacterota</taxon>
        <taxon>Candidatus Dormibacteria</taxon>
        <taxon>Candidatus Aeolococcales</taxon>
        <taxon>Candidatus Aeolococcaceae</taxon>
        <taxon>Candidatus Amunia</taxon>
    </lineage>
</organism>
<name>A0A934KN37_9BACT</name>
<dbReference type="SUPFAM" id="SSF46689">
    <property type="entry name" value="Homeodomain-like"/>
    <property type="match status" value="1"/>
</dbReference>
<protein>
    <submittedName>
        <fullName evidence="6">TetR/AcrR family transcriptional regulator</fullName>
    </submittedName>
</protein>
<accession>A0A934KN37</accession>
<gene>
    <name evidence="6" type="ORF">JF887_01855</name>
</gene>
<evidence type="ECO:0000256" key="2">
    <source>
        <dbReference type="ARBA" id="ARBA00023125"/>
    </source>
</evidence>
<keyword evidence="1" id="KW-0805">Transcription regulation</keyword>
<evidence type="ECO:0000313" key="6">
    <source>
        <dbReference type="EMBL" id="MBJ7608162.1"/>
    </source>
</evidence>
<reference evidence="6 7" key="1">
    <citation type="submission" date="2020-10" db="EMBL/GenBank/DDBJ databases">
        <title>Ca. Dormibacterota MAGs.</title>
        <authorList>
            <person name="Montgomery K."/>
        </authorList>
    </citation>
    <scope>NUCLEOTIDE SEQUENCE [LARGE SCALE GENOMIC DNA]</scope>
    <source>
        <strain evidence="6">Mitchell_Peninsula_5</strain>
    </source>
</reference>